<dbReference type="EMBL" id="BAABGN010000006">
    <property type="protein sequence ID" value="GAA4422123.1"/>
    <property type="molecule type" value="Genomic_DNA"/>
</dbReference>
<proteinExistence type="inferred from homology"/>
<feature type="transmembrane region" description="Helical" evidence="3">
    <location>
        <begin position="144"/>
        <end position="166"/>
    </location>
</feature>
<evidence type="ECO:0000256" key="2">
    <source>
        <dbReference type="RuleBase" id="RU003750"/>
    </source>
</evidence>
<dbReference type="InterPro" id="IPR048254">
    <property type="entry name" value="CDP_ALCOHOL_P_TRANSF_CS"/>
</dbReference>
<evidence type="ECO:0000313" key="5">
    <source>
        <dbReference type="Proteomes" id="UP001500622"/>
    </source>
</evidence>
<dbReference type="Gene3D" id="1.20.120.1760">
    <property type="match status" value="1"/>
</dbReference>
<organism evidence="4 5">
    <name type="scientific">Georgenia halophila</name>
    <dbReference type="NCBI Taxonomy" id="620889"/>
    <lineage>
        <taxon>Bacteria</taxon>
        <taxon>Bacillati</taxon>
        <taxon>Actinomycetota</taxon>
        <taxon>Actinomycetes</taxon>
        <taxon>Micrococcales</taxon>
        <taxon>Bogoriellaceae</taxon>
        <taxon>Georgenia</taxon>
    </lineage>
</organism>
<sequence>MGPTTSTTFADSVRALRAAQKSNRGAPIYSRLVNRPLGRLLAALAHQLGLTPNQVTGISAVFTFSGILLVAVVPPSPAMSAIIALLLMTGYGLDSADGQLARLLARGSPAGGWLDHVCDSAKTATIHLAVLVSLYRFAELPNDLILLVPLFYSIVDTVLFFSFILTDSLRRPSGPVLAEPTDSRPSVLRSVLVAPTDYGILCLIFLTLAWPAVFLTLYGVLMLGTAGYLFLGLPRWYRDVSRLGTSA</sequence>
<keyword evidence="5" id="KW-1185">Reference proteome</keyword>
<keyword evidence="3" id="KW-0472">Membrane</keyword>
<keyword evidence="1 2" id="KW-0808">Transferase</keyword>
<feature type="transmembrane region" description="Helical" evidence="3">
    <location>
        <begin position="187"/>
        <end position="206"/>
    </location>
</feature>
<dbReference type="RefSeq" id="WP_345215727.1">
    <property type="nucleotide sequence ID" value="NZ_BAABGN010000006.1"/>
</dbReference>
<comment type="caution">
    <text evidence="4">The sequence shown here is derived from an EMBL/GenBank/DDBJ whole genome shotgun (WGS) entry which is preliminary data.</text>
</comment>
<feature type="transmembrane region" description="Helical" evidence="3">
    <location>
        <begin position="67"/>
        <end position="93"/>
    </location>
</feature>
<name>A0ABP8L400_9MICO</name>
<evidence type="ECO:0000256" key="1">
    <source>
        <dbReference type="ARBA" id="ARBA00022679"/>
    </source>
</evidence>
<evidence type="ECO:0000256" key="3">
    <source>
        <dbReference type="SAM" id="Phobius"/>
    </source>
</evidence>
<accession>A0ABP8L400</accession>
<reference evidence="5" key="1">
    <citation type="journal article" date="2019" name="Int. J. Syst. Evol. Microbiol.">
        <title>The Global Catalogue of Microorganisms (GCM) 10K type strain sequencing project: providing services to taxonomists for standard genome sequencing and annotation.</title>
        <authorList>
            <consortium name="The Broad Institute Genomics Platform"/>
            <consortium name="The Broad Institute Genome Sequencing Center for Infectious Disease"/>
            <person name="Wu L."/>
            <person name="Ma J."/>
        </authorList>
    </citation>
    <scope>NUCLEOTIDE SEQUENCE [LARGE SCALE GENOMIC DNA]</scope>
    <source>
        <strain evidence="5">JCM 17810</strain>
    </source>
</reference>
<gene>
    <name evidence="4" type="ORF">GCM10023169_16050</name>
</gene>
<dbReference type="Proteomes" id="UP001500622">
    <property type="component" value="Unassembled WGS sequence"/>
</dbReference>
<dbReference type="PROSITE" id="PS00379">
    <property type="entry name" value="CDP_ALCOHOL_P_TRANSF"/>
    <property type="match status" value="1"/>
</dbReference>
<dbReference type="Pfam" id="PF01066">
    <property type="entry name" value="CDP-OH_P_transf"/>
    <property type="match status" value="1"/>
</dbReference>
<evidence type="ECO:0000313" key="4">
    <source>
        <dbReference type="EMBL" id="GAA4422123.1"/>
    </source>
</evidence>
<dbReference type="InterPro" id="IPR043130">
    <property type="entry name" value="CDP-OH_PTrfase_TM_dom"/>
</dbReference>
<feature type="transmembrane region" description="Helical" evidence="3">
    <location>
        <begin position="212"/>
        <end position="233"/>
    </location>
</feature>
<dbReference type="InterPro" id="IPR000462">
    <property type="entry name" value="CDP-OH_P_trans"/>
</dbReference>
<keyword evidence="3" id="KW-1133">Transmembrane helix</keyword>
<comment type="similarity">
    <text evidence="2">Belongs to the CDP-alcohol phosphatidyltransferase class-I family.</text>
</comment>
<protein>
    <submittedName>
        <fullName evidence="4">CDP-alcohol phosphatidyltransferase family protein</fullName>
    </submittedName>
</protein>
<keyword evidence="3" id="KW-0812">Transmembrane</keyword>